<keyword evidence="3" id="KW-1185">Reference proteome</keyword>
<evidence type="ECO:0000313" key="2">
    <source>
        <dbReference type="EMBL" id="MBF5026594.1"/>
    </source>
</evidence>
<accession>A0A930YUG8</accession>
<comment type="caution">
    <text evidence="2">The sequence shown here is derived from an EMBL/GenBank/DDBJ whole genome shotgun (WGS) entry which is preliminary data.</text>
</comment>
<evidence type="ECO:0000256" key="1">
    <source>
        <dbReference type="SAM" id="SignalP"/>
    </source>
</evidence>
<protein>
    <submittedName>
        <fullName evidence="2">DUF3575 domain-containing protein</fullName>
    </submittedName>
</protein>
<dbReference type="Proteomes" id="UP000694480">
    <property type="component" value="Unassembled WGS sequence"/>
</dbReference>
<evidence type="ECO:0000313" key="3">
    <source>
        <dbReference type="Proteomes" id="UP000694480"/>
    </source>
</evidence>
<proteinExistence type="predicted"/>
<feature type="chain" id="PRO_5037853046" evidence="1">
    <location>
        <begin position="19"/>
        <end position="192"/>
    </location>
</feature>
<feature type="signal peptide" evidence="1">
    <location>
        <begin position="1"/>
        <end position="18"/>
    </location>
</feature>
<dbReference type="InterPro" id="IPR021958">
    <property type="entry name" value="DUF3575"/>
</dbReference>
<dbReference type="RefSeq" id="WP_194738528.1">
    <property type="nucleotide sequence ID" value="NZ_JADKYY010000002.1"/>
</dbReference>
<keyword evidence="1" id="KW-0732">Signal</keyword>
<reference evidence="2" key="1">
    <citation type="submission" date="2020-11" db="EMBL/GenBank/DDBJ databases">
        <title>Genome seq and assembly of Planobacterium sp.</title>
        <authorList>
            <person name="Chhetri G."/>
        </authorList>
    </citation>
    <scope>NUCLEOTIDE SEQUENCE</scope>
    <source>
        <strain evidence="2">GCR5</strain>
    </source>
</reference>
<sequence length="192" mass="21810">MKAVLLLIALFGYGTMQAQEQLEAKWLVKGNALLIPGMILNVGSEYKVSMHSTLQADVLISPWKSISGNHAQVYMGHIEWRYYLTHAFDKWYIGLNTGLGLFDLTKWNYSGADKFQRGFTILAGATLGYQYQISSKWYMDLFVGGGTSQANYHGYELVPPDRWIRYDAASEWNKSGEIIPYRGGVMISYKIR</sequence>
<dbReference type="EMBL" id="JADKYY010000002">
    <property type="protein sequence ID" value="MBF5026594.1"/>
    <property type="molecule type" value="Genomic_DNA"/>
</dbReference>
<dbReference type="AlphaFoldDB" id="A0A930YUG8"/>
<dbReference type="Pfam" id="PF12099">
    <property type="entry name" value="DUF3575"/>
    <property type="match status" value="1"/>
</dbReference>
<name>A0A930YUG8_9FLAO</name>
<organism evidence="2 3">
    <name type="scientific">Planobacterium oryzisoli</name>
    <dbReference type="NCBI Taxonomy" id="2771435"/>
    <lineage>
        <taxon>Bacteria</taxon>
        <taxon>Pseudomonadati</taxon>
        <taxon>Bacteroidota</taxon>
        <taxon>Flavobacteriia</taxon>
        <taxon>Flavobacteriales</taxon>
        <taxon>Weeksellaceae</taxon>
        <taxon>Chryseobacterium group</taxon>
        <taxon>Chryseobacterium</taxon>
    </lineage>
</organism>
<gene>
    <name evidence="2" type="ORF">IC612_02130</name>
</gene>